<dbReference type="RefSeq" id="WP_319073975.1">
    <property type="nucleotide sequence ID" value="NZ_JAWWMZ010000004.1"/>
</dbReference>
<evidence type="ECO:0000313" key="2">
    <source>
        <dbReference type="EMBL" id="MDX4957359.1"/>
    </source>
</evidence>
<proteinExistence type="predicted"/>
<name>A0AAJ2R3X1_DELAC</name>
<dbReference type="AlphaFoldDB" id="A0AAJ2R3X1"/>
<comment type="caution">
    <text evidence="1">The sequence shown here is derived from an EMBL/GenBank/DDBJ whole genome shotgun (WGS) entry which is preliminary data.</text>
</comment>
<evidence type="ECO:0000313" key="1">
    <source>
        <dbReference type="EMBL" id="MDX4954712.1"/>
    </source>
</evidence>
<gene>
    <name evidence="1" type="ORF">SGN30_14940</name>
    <name evidence="2" type="ORF">SGN30_28405</name>
</gene>
<organism evidence="1 3">
    <name type="scientific">Delftia acidovorans</name>
    <name type="common">Pseudomonas acidovorans</name>
    <name type="synonym">Comamonas acidovorans</name>
    <dbReference type="NCBI Taxonomy" id="80866"/>
    <lineage>
        <taxon>Bacteria</taxon>
        <taxon>Pseudomonadati</taxon>
        <taxon>Pseudomonadota</taxon>
        <taxon>Betaproteobacteria</taxon>
        <taxon>Burkholderiales</taxon>
        <taxon>Comamonadaceae</taxon>
        <taxon>Delftia</taxon>
    </lineage>
</organism>
<reference evidence="1" key="1">
    <citation type="submission" date="2023-11" db="EMBL/GenBank/DDBJ databases">
        <title>Identification and selenium tolerance of Delftia acidovorans R3-25.</title>
        <authorList>
            <person name="Zhang S."/>
            <person name="Liu Y."/>
            <person name="Guo Y."/>
        </authorList>
    </citation>
    <scope>NUCLEOTIDE SEQUENCE</scope>
    <source>
        <strain evidence="1">R3-25</strain>
    </source>
</reference>
<dbReference type="EMBL" id="JAWWMZ010000017">
    <property type="protein sequence ID" value="MDX4957359.1"/>
    <property type="molecule type" value="Genomic_DNA"/>
</dbReference>
<evidence type="ECO:0000313" key="3">
    <source>
        <dbReference type="Proteomes" id="UP001287445"/>
    </source>
</evidence>
<dbReference type="EMBL" id="JAWWMZ010000004">
    <property type="protein sequence ID" value="MDX4954712.1"/>
    <property type="molecule type" value="Genomic_DNA"/>
</dbReference>
<accession>A0AAJ2R3X1</accession>
<dbReference type="Proteomes" id="UP001287445">
    <property type="component" value="Unassembled WGS sequence"/>
</dbReference>
<sequence>MMAAIETLKQIAALDRQGLTALDESMLDLLATLPALVPDILKTLDLASDAQASLENVLCHLGNRMTAADLRARDIVATELLQSLQVLSGQPGSRLH</sequence>
<protein>
    <submittedName>
        <fullName evidence="1">Uncharacterized protein</fullName>
    </submittedName>
</protein>